<evidence type="ECO:0000256" key="7">
    <source>
        <dbReference type="ARBA" id="ARBA00022779"/>
    </source>
</evidence>
<gene>
    <name evidence="12" type="ORF">GCM10011482_18120</name>
</gene>
<keyword evidence="9 10" id="KW-0472">Membrane</keyword>
<dbReference type="RefSeq" id="WP_188367990.1">
    <property type="nucleotide sequence ID" value="NZ_BMDT01000008.1"/>
</dbReference>
<dbReference type="GO" id="GO:0005886">
    <property type="term" value="C:plasma membrane"/>
    <property type="evidence" value="ECO:0007669"/>
    <property type="project" value="UniProtKB-SubCell"/>
</dbReference>
<feature type="compositionally biased region" description="Basic and acidic residues" evidence="11">
    <location>
        <begin position="8"/>
        <end position="25"/>
    </location>
</feature>
<evidence type="ECO:0000256" key="9">
    <source>
        <dbReference type="ARBA" id="ARBA00023136"/>
    </source>
</evidence>
<reference evidence="12" key="1">
    <citation type="journal article" date="2014" name="Int. J. Syst. Evol. Microbiol.">
        <title>Complete genome sequence of Corynebacterium casei LMG S-19264T (=DSM 44701T), isolated from a smear-ripened cheese.</title>
        <authorList>
            <consortium name="US DOE Joint Genome Institute (JGI-PGF)"/>
            <person name="Walter F."/>
            <person name="Albersmeier A."/>
            <person name="Kalinowski J."/>
            <person name="Ruckert C."/>
        </authorList>
    </citation>
    <scope>NUCLEOTIDE SEQUENCE</scope>
    <source>
        <strain evidence="12">CCM 8433</strain>
    </source>
</reference>
<dbReference type="PANTHER" id="PTHR35091">
    <property type="entry name" value="FLAGELLAR PROTEIN FLIL"/>
    <property type="match status" value="1"/>
</dbReference>
<accession>A0A917JF99</accession>
<comment type="caution">
    <text evidence="12">The sequence shown here is derived from an EMBL/GenBank/DDBJ whole genome shotgun (WGS) entry which is preliminary data.</text>
</comment>
<evidence type="ECO:0000313" key="12">
    <source>
        <dbReference type="EMBL" id="GGI66158.1"/>
    </source>
</evidence>
<keyword evidence="8 10" id="KW-1133">Transmembrane helix</keyword>
<dbReference type="GO" id="GO:0009425">
    <property type="term" value="C:bacterial-type flagellum basal body"/>
    <property type="evidence" value="ECO:0007669"/>
    <property type="project" value="InterPro"/>
</dbReference>
<evidence type="ECO:0000256" key="6">
    <source>
        <dbReference type="ARBA" id="ARBA00022692"/>
    </source>
</evidence>
<keyword evidence="4 10" id="KW-1003">Cell membrane</keyword>
<evidence type="ECO:0000256" key="4">
    <source>
        <dbReference type="ARBA" id="ARBA00022475"/>
    </source>
</evidence>
<feature type="transmembrane region" description="Helical" evidence="10">
    <location>
        <begin position="33"/>
        <end position="56"/>
    </location>
</feature>
<evidence type="ECO:0000256" key="1">
    <source>
        <dbReference type="ARBA" id="ARBA00002254"/>
    </source>
</evidence>
<comment type="function">
    <text evidence="1 10">Controls the rotational direction of flagella during chemotaxis.</text>
</comment>
<evidence type="ECO:0000256" key="2">
    <source>
        <dbReference type="ARBA" id="ARBA00004162"/>
    </source>
</evidence>
<evidence type="ECO:0000256" key="5">
    <source>
        <dbReference type="ARBA" id="ARBA00022500"/>
    </source>
</evidence>
<keyword evidence="6 10" id="KW-0812">Transmembrane</keyword>
<evidence type="ECO:0000256" key="11">
    <source>
        <dbReference type="SAM" id="MobiDB-lite"/>
    </source>
</evidence>
<comment type="similarity">
    <text evidence="3 10">Belongs to the FliL family.</text>
</comment>
<comment type="subcellular location">
    <subcellularLocation>
        <location evidence="2">Cell membrane</location>
        <topology evidence="2">Single-pass membrane protein</topology>
    </subcellularLocation>
</comment>
<keyword evidence="7 10" id="KW-0283">Flagellar rotation</keyword>
<protein>
    <recommendedName>
        <fullName evidence="10">Flagellar protein FliL</fullName>
    </recommendedName>
</protein>
<dbReference type="GO" id="GO:0071978">
    <property type="term" value="P:bacterial-type flagellum-dependent swarming motility"/>
    <property type="evidence" value="ECO:0007669"/>
    <property type="project" value="TreeGrafter"/>
</dbReference>
<dbReference type="Pfam" id="PF03748">
    <property type="entry name" value="FliL"/>
    <property type="match status" value="1"/>
</dbReference>
<feature type="region of interest" description="Disordered" evidence="11">
    <location>
        <begin position="1"/>
        <end position="25"/>
    </location>
</feature>
<dbReference type="PANTHER" id="PTHR35091:SF2">
    <property type="entry name" value="FLAGELLAR PROTEIN FLIL"/>
    <property type="match status" value="1"/>
</dbReference>
<sequence length="185" mass="19943">MAKKEKIKAKAKDKNAEATDATKVKDSAERKPLSLAIIIPVIAVLVVVGSIAGTIVTNKFIAPLVVVGSEAPPATTHGKIGEEQVIVPMEEFLVNLAKGDNKKAEYMRITMSLLTSNEKDSLELTQNVAVVRDSVVNTLRQKTSGDILDTPESIASLKLELREVINNAYGKGIVGEVYITDFVIQ</sequence>
<dbReference type="EMBL" id="BMDT01000008">
    <property type="protein sequence ID" value="GGI66158.1"/>
    <property type="molecule type" value="Genomic_DNA"/>
</dbReference>
<evidence type="ECO:0000256" key="8">
    <source>
        <dbReference type="ARBA" id="ARBA00022989"/>
    </source>
</evidence>
<keyword evidence="5 10" id="KW-0145">Chemotaxis</keyword>
<name>A0A917JF99_9ENTE</name>
<dbReference type="GO" id="GO:0006935">
    <property type="term" value="P:chemotaxis"/>
    <property type="evidence" value="ECO:0007669"/>
    <property type="project" value="UniProtKB-KW"/>
</dbReference>
<keyword evidence="13" id="KW-1185">Reference proteome</keyword>
<dbReference type="AlphaFoldDB" id="A0A917JF99"/>
<evidence type="ECO:0000256" key="3">
    <source>
        <dbReference type="ARBA" id="ARBA00008281"/>
    </source>
</evidence>
<organism evidence="12 13">
    <name type="scientific">Enterococcus alcedinis</name>
    <dbReference type="NCBI Taxonomy" id="1274384"/>
    <lineage>
        <taxon>Bacteria</taxon>
        <taxon>Bacillati</taxon>
        <taxon>Bacillota</taxon>
        <taxon>Bacilli</taxon>
        <taxon>Lactobacillales</taxon>
        <taxon>Enterococcaceae</taxon>
        <taxon>Enterococcus</taxon>
    </lineage>
</organism>
<reference evidence="12" key="2">
    <citation type="submission" date="2020-09" db="EMBL/GenBank/DDBJ databases">
        <authorList>
            <person name="Sun Q."/>
            <person name="Sedlacek I."/>
        </authorList>
    </citation>
    <scope>NUCLEOTIDE SEQUENCE</scope>
    <source>
        <strain evidence="12">CCM 8433</strain>
    </source>
</reference>
<evidence type="ECO:0000256" key="10">
    <source>
        <dbReference type="RuleBase" id="RU364125"/>
    </source>
</evidence>
<dbReference type="Proteomes" id="UP000622610">
    <property type="component" value="Unassembled WGS sequence"/>
</dbReference>
<evidence type="ECO:0000313" key="13">
    <source>
        <dbReference type="Proteomes" id="UP000622610"/>
    </source>
</evidence>
<proteinExistence type="inferred from homology"/>
<dbReference type="InterPro" id="IPR005503">
    <property type="entry name" value="FliL"/>
</dbReference>